<feature type="domain" description="G-protein coupled receptors family 1 profile" evidence="9">
    <location>
        <begin position="1"/>
        <end position="89"/>
    </location>
</feature>
<evidence type="ECO:0000256" key="4">
    <source>
        <dbReference type="ARBA" id="ARBA00022692"/>
    </source>
</evidence>
<dbReference type="GO" id="GO:0004984">
    <property type="term" value="F:olfactory receptor activity"/>
    <property type="evidence" value="ECO:0007669"/>
    <property type="project" value="InterPro"/>
</dbReference>
<dbReference type="GO" id="GO:0005886">
    <property type="term" value="C:plasma membrane"/>
    <property type="evidence" value="ECO:0007669"/>
    <property type="project" value="UniProtKB-SubCell"/>
</dbReference>
<feature type="transmembrane region" description="Helical" evidence="8">
    <location>
        <begin position="71"/>
        <end position="91"/>
    </location>
</feature>
<evidence type="ECO:0000313" key="10">
    <source>
        <dbReference type="EMBL" id="NXP82918.1"/>
    </source>
</evidence>
<dbReference type="EMBL" id="WBNM01045348">
    <property type="protein sequence ID" value="NXP82918.1"/>
    <property type="molecule type" value="Genomic_DNA"/>
</dbReference>
<evidence type="ECO:0000259" key="9">
    <source>
        <dbReference type="PROSITE" id="PS50262"/>
    </source>
</evidence>
<keyword evidence="5 8" id="KW-1133">Transmembrane helix</keyword>
<feature type="non-terminal residue" evidence="10">
    <location>
        <position position="97"/>
    </location>
</feature>
<evidence type="ECO:0000256" key="2">
    <source>
        <dbReference type="ARBA" id="ARBA00022475"/>
    </source>
</evidence>
<keyword evidence="2" id="KW-1003">Cell membrane</keyword>
<dbReference type="Pfam" id="PF13853">
    <property type="entry name" value="7tm_4"/>
    <property type="match status" value="1"/>
</dbReference>
<keyword evidence="3" id="KW-0716">Sensory transduction</keyword>
<protein>
    <submittedName>
        <fullName evidence="10">O10P1 protein</fullName>
    </submittedName>
</protein>
<dbReference type="AlphaFoldDB" id="A0A852CP47"/>
<keyword evidence="11" id="KW-1185">Reference proteome</keyword>
<evidence type="ECO:0000256" key="6">
    <source>
        <dbReference type="ARBA" id="ARBA00023136"/>
    </source>
</evidence>
<dbReference type="InterPro" id="IPR000725">
    <property type="entry name" value="Olfact_rcpt"/>
</dbReference>
<gene>
    <name evidence="10" type="primary">Or10p1_1</name>
    <name evidence="10" type="ORF">RAMSUL_R02997</name>
</gene>
<comment type="caution">
    <text evidence="10">The sequence shown here is derived from an EMBL/GenBank/DDBJ whole genome shotgun (WGS) entry which is preliminary data.</text>
</comment>
<evidence type="ECO:0000256" key="1">
    <source>
        <dbReference type="ARBA" id="ARBA00004651"/>
    </source>
</evidence>
<dbReference type="SUPFAM" id="SSF81321">
    <property type="entry name" value="Family A G protein-coupled receptor-like"/>
    <property type="match status" value="1"/>
</dbReference>
<dbReference type="PANTHER" id="PTHR26453">
    <property type="entry name" value="OLFACTORY RECEPTOR"/>
    <property type="match status" value="1"/>
</dbReference>
<keyword evidence="7" id="KW-0807">Transducer</keyword>
<reference evidence="10" key="1">
    <citation type="submission" date="2019-09" db="EMBL/GenBank/DDBJ databases">
        <title>Bird 10,000 Genomes (B10K) Project - Family phase.</title>
        <authorList>
            <person name="Zhang G."/>
        </authorList>
    </citation>
    <scope>NUCLEOTIDE SEQUENCE</scope>
    <source>
        <strain evidence="10">B10K-DU-001-30</strain>
        <tissue evidence="10">Muscle</tissue>
    </source>
</reference>
<feature type="non-terminal residue" evidence="10">
    <location>
        <position position="1"/>
    </location>
</feature>
<accession>A0A852CP47</accession>
<dbReference type="PROSITE" id="PS50262">
    <property type="entry name" value="G_PROTEIN_RECEP_F1_2"/>
    <property type="match status" value="1"/>
</dbReference>
<dbReference type="PRINTS" id="PR00245">
    <property type="entry name" value="OLFACTORYR"/>
</dbReference>
<dbReference type="Gene3D" id="1.20.1070.10">
    <property type="entry name" value="Rhodopsin 7-helix transmembrane proteins"/>
    <property type="match status" value="1"/>
</dbReference>
<organism evidence="10 11">
    <name type="scientific">Ramphastos sulfuratus</name>
    <dbReference type="NCBI Taxonomy" id="322582"/>
    <lineage>
        <taxon>Eukaryota</taxon>
        <taxon>Metazoa</taxon>
        <taxon>Chordata</taxon>
        <taxon>Craniata</taxon>
        <taxon>Vertebrata</taxon>
        <taxon>Euteleostomi</taxon>
        <taxon>Archelosauria</taxon>
        <taxon>Archosauria</taxon>
        <taxon>Dinosauria</taxon>
        <taxon>Saurischia</taxon>
        <taxon>Theropoda</taxon>
        <taxon>Coelurosauria</taxon>
        <taxon>Aves</taxon>
        <taxon>Neognathae</taxon>
        <taxon>Neoaves</taxon>
        <taxon>Telluraves</taxon>
        <taxon>Coraciimorphae</taxon>
        <taxon>Piciformes</taxon>
        <taxon>Ramphastidae</taxon>
        <taxon>Ramphastos</taxon>
    </lineage>
</organism>
<dbReference type="InterPro" id="IPR017452">
    <property type="entry name" value="GPCR_Rhodpsn_7TM"/>
</dbReference>
<keyword evidence="6 8" id="KW-0472">Membrane</keyword>
<feature type="transmembrane region" description="Helical" evidence="8">
    <location>
        <begin position="37"/>
        <end position="59"/>
    </location>
</feature>
<evidence type="ECO:0000256" key="7">
    <source>
        <dbReference type="ARBA" id="ARBA00023224"/>
    </source>
</evidence>
<evidence type="ECO:0000256" key="8">
    <source>
        <dbReference type="SAM" id="Phobius"/>
    </source>
</evidence>
<sequence>IILGFVILPFSLIIISYIKIIRVVLKMPSAPGRHKTFSTCFSHLLVVTLFYGSAIVVYLKRHSRDSVDIDMYLTLFYTVMTPMFNPLIYSLRNKEVR</sequence>
<evidence type="ECO:0000256" key="3">
    <source>
        <dbReference type="ARBA" id="ARBA00022606"/>
    </source>
</evidence>
<dbReference type="Proteomes" id="UP000611227">
    <property type="component" value="Unassembled WGS sequence"/>
</dbReference>
<keyword evidence="4 8" id="KW-0812">Transmembrane</keyword>
<evidence type="ECO:0000313" key="11">
    <source>
        <dbReference type="Proteomes" id="UP000611227"/>
    </source>
</evidence>
<evidence type="ECO:0000256" key="5">
    <source>
        <dbReference type="ARBA" id="ARBA00022989"/>
    </source>
</evidence>
<comment type="subcellular location">
    <subcellularLocation>
        <location evidence="1">Cell membrane</location>
        <topology evidence="1">Multi-pass membrane protein</topology>
    </subcellularLocation>
</comment>
<name>A0A852CP47_9PICI</name>
<proteinExistence type="predicted"/>
<dbReference type="GO" id="GO:0007186">
    <property type="term" value="P:G protein-coupled receptor signaling pathway"/>
    <property type="evidence" value="ECO:0007669"/>
    <property type="project" value="InterPro"/>
</dbReference>
<feature type="transmembrane region" description="Helical" evidence="8">
    <location>
        <begin position="6"/>
        <end position="25"/>
    </location>
</feature>